<dbReference type="Gene3D" id="3.40.640.10">
    <property type="entry name" value="Type I PLP-dependent aspartate aminotransferase-like (Major domain)"/>
    <property type="match status" value="1"/>
</dbReference>
<dbReference type="OrthoDB" id="9804366at2"/>
<keyword evidence="4" id="KW-0663">Pyridoxal phosphate</keyword>
<gene>
    <name evidence="8" type="primary">csd_3</name>
    <name evidence="8" type="ORF">Pan241w_52220</name>
</gene>
<dbReference type="RefSeq" id="WP_145221164.1">
    <property type="nucleotide sequence ID" value="NZ_CP036269.1"/>
</dbReference>
<feature type="domain" description="Aminotransferase class V" evidence="7">
    <location>
        <begin position="7"/>
        <end position="376"/>
    </location>
</feature>
<feature type="region of interest" description="Disordered" evidence="6">
    <location>
        <begin position="229"/>
        <end position="254"/>
    </location>
</feature>
<evidence type="ECO:0000313" key="9">
    <source>
        <dbReference type="Proteomes" id="UP000317171"/>
    </source>
</evidence>
<dbReference type="SUPFAM" id="SSF53383">
    <property type="entry name" value="PLP-dependent transferases"/>
    <property type="match status" value="1"/>
</dbReference>
<proteinExistence type="inferred from homology"/>
<evidence type="ECO:0000256" key="6">
    <source>
        <dbReference type="SAM" id="MobiDB-lite"/>
    </source>
</evidence>
<dbReference type="EC" id="2.8.1.7" evidence="3"/>
<comment type="similarity">
    <text evidence="2">Belongs to the class-V pyridoxal-phosphate-dependent aminotransferase family. Csd subfamily.</text>
</comment>
<dbReference type="Gene3D" id="3.90.1150.10">
    <property type="entry name" value="Aspartate Aminotransferase, domain 1"/>
    <property type="match status" value="1"/>
</dbReference>
<dbReference type="GO" id="GO:0031071">
    <property type="term" value="F:cysteine desulfurase activity"/>
    <property type="evidence" value="ECO:0007669"/>
    <property type="project" value="UniProtKB-EC"/>
</dbReference>
<evidence type="ECO:0000256" key="5">
    <source>
        <dbReference type="ARBA" id="ARBA00050776"/>
    </source>
</evidence>
<comment type="cofactor">
    <cofactor evidence="1">
        <name>pyridoxal 5'-phosphate</name>
        <dbReference type="ChEBI" id="CHEBI:597326"/>
    </cofactor>
</comment>
<dbReference type="InterPro" id="IPR015424">
    <property type="entry name" value="PyrdxlP-dep_Trfase"/>
</dbReference>
<comment type="catalytic activity">
    <reaction evidence="5">
        <text>(sulfur carrier)-H + L-cysteine = (sulfur carrier)-SH + L-alanine</text>
        <dbReference type="Rhea" id="RHEA:43892"/>
        <dbReference type="Rhea" id="RHEA-COMP:14737"/>
        <dbReference type="Rhea" id="RHEA-COMP:14739"/>
        <dbReference type="ChEBI" id="CHEBI:29917"/>
        <dbReference type="ChEBI" id="CHEBI:35235"/>
        <dbReference type="ChEBI" id="CHEBI:57972"/>
        <dbReference type="ChEBI" id="CHEBI:64428"/>
        <dbReference type="EC" id="2.8.1.7"/>
    </reaction>
</comment>
<evidence type="ECO:0000256" key="4">
    <source>
        <dbReference type="ARBA" id="ARBA00022898"/>
    </source>
</evidence>
<dbReference type="InterPro" id="IPR016454">
    <property type="entry name" value="Cysteine_dSase"/>
</dbReference>
<dbReference type="InterPro" id="IPR010969">
    <property type="entry name" value="Cys_dSase-rel_unknwn_funct"/>
</dbReference>
<evidence type="ECO:0000259" key="7">
    <source>
        <dbReference type="Pfam" id="PF00266"/>
    </source>
</evidence>
<dbReference type="InterPro" id="IPR015421">
    <property type="entry name" value="PyrdxlP-dep_Trfase_major"/>
</dbReference>
<protein>
    <recommendedName>
        <fullName evidence="3">cysteine desulfurase</fullName>
        <ecNumber evidence="3">2.8.1.7</ecNumber>
    </recommendedName>
</protein>
<reference evidence="8 9" key="1">
    <citation type="submission" date="2019-02" db="EMBL/GenBank/DDBJ databases">
        <title>Deep-cultivation of Planctomycetes and their phenomic and genomic characterization uncovers novel biology.</title>
        <authorList>
            <person name="Wiegand S."/>
            <person name="Jogler M."/>
            <person name="Boedeker C."/>
            <person name="Pinto D."/>
            <person name="Vollmers J."/>
            <person name="Rivas-Marin E."/>
            <person name="Kohn T."/>
            <person name="Peeters S.H."/>
            <person name="Heuer A."/>
            <person name="Rast P."/>
            <person name="Oberbeckmann S."/>
            <person name="Bunk B."/>
            <person name="Jeske O."/>
            <person name="Meyerdierks A."/>
            <person name="Storesund J.E."/>
            <person name="Kallscheuer N."/>
            <person name="Luecker S."/>
            <person name="Lage O.M."/>
            <person name="Pohl T."/>
            <person name="Merkel B.J."/>
            <person name="Hornburger P."/>
            <person name="Mueller R.-W."/>
            <person name="Bruemmer F."/>
            <person name="Labrenz M."/>
            <person name="Spormann A.M."/>
            <person name="Op den Camp H."/>
            <person name="Overmann J."/>
            <person name="Amann R."/>
            <person name="Jetten M.S.M."/>
            <person name="Mascher T."/>
            <person name="Medema M.H."/>
            <person name="Devos D.P."/>
            <person name="Kaster A.-K."/>
            <person name="Ovreas L."/>
            <person name="Rohde M."/>
            <person name="Galperin M.Y."/>
            <person name="Jogler C."/>
        </authorList>
    </citation>
    <scope>NUCLEOTIDE SEQUENCE [LARGE SCALE GENOMIC DNA]</scope>
    <source>
        <strain evidence="8 9">Pan241w</strain>
    </source>
</reference>
<dbReference type="PANTHER" id="PTHR43586:SF4">
    <property type="entry name" value="ISOPENICILLIN N EPIMERASE"/>
    <property type="match status" value="1"/>
</dbReference>
<dbReference type="Proteomes" id="UP000317171">
    <property type="component" value="Chromosome"/>
</dbReference>
<organism evidence="8 9">
    <name type="scientific">Gimesia alba</name>
    <dbReference type="NCBI Taxonomy" id="2527973"/>
    <lineage>
        <taxon>Bacteria</taxon>
        <taxon>Pseudomonadati</taxon>
        <taxon>Planctomycetota</taxon>
        <taxon>Planctomycetia</taxon>
        <taxon>Planctomycetales</taxon>
        <taxon>Planctomycetaceae</taxon>
        <taxon>Gimesia</taxon>
    </lineage>
</organism>
<evidence type="ECO:0000313" key="8">
    <source>
        <dbReference type="EMBL" id="QDT45104.1"/>
    </source>
</evidence>
<evidence type="ECO:0000256" key="2">
    <source>
        <dbReference type="ARBA" id="ARBA00010447"/>
    </source>
</evidence>
<dbReference type="InterPro" id="IPR000192">
    <property type="entry name" value="Aminotrans_V_dom"/>
</dbReference>
<name>A0A517RML6_9PLAN</name>
<dbReference type="EMBL" id="CP036269">
    <property type="protein sequence ID" value="QDT45104.1"/>
    <property type="molecule type" value="Genomic_DNA"/>
</dbReference>
<dbReference type="PANTHER" id="PTHR43586">
    <property type="entry name" value="CYSTEINE DESULFURASE"/>
    <property type="match status" value="1"/>
</dbReference>
<sequence>MNEQPLIYLDNAATSFPKPESVYTAIDHYNRHVGAPIGRGAYHKSIALQSDIDLCRKLAAELLGAARPEEIAFTFNGTDSLNTIIHGVLKPGDHVVTSDVEHNSVLRPLQTLKERWGLESTFIPANESGVVEAAAFREAIRDNTRLIILNHASNVTGSIQPVNDVGEIARNAGVLFLVDAAQTAGHLPINVSQMPVDFLACPGHKGLLGPLGTGLIYLRAELAEQVNSFRQGGTGTRSEEETQPETLPDKFESGNHNAPGLIGLKASLEYLQERGISTIREHEQESTARLIEGLRDLPGFDLPGPSQLEGRVGVISLINQMVEPQVLASILDENFGIQTRAGLHCAPRIHRAIQSLDFGGTLRLSPGPFTTMSQIETAISAMHELADSFHF</sequence>
<dbReference type="NCBIfam" id="TIGR01977">
    <property type="entry name" value="am_tr_V_EF2568"/>
    <property type="match status" value="1"/>
</dbReference>
<dbReference type="PIRSF" id="PIRSF005572">
    <property type="entry name" value="NifS"/>
    <property type="match status" value="1"/>
</dbReference>
<dbReference type="InterPro" id="IPR015422">
    <property type="entry name" value="PyrdxlP-dep_Trfase_small"/>
</dbReference>
<dbReference type="Pfam" id="PF00266">
    <property type="entry name" value="Aminotran_5"/>
    <property type="match status" value="1"/>
</dbReference>
<evidence type="ECO:0000256" key="3">
    <source>
        <dbReference type="ARBA" id="ARBA00012239"/>
    </source>
</evidence>
<dbReference type="AlphaFoldDB" id="A0A517RML6"/>
<keyword evidence="9" id="KW-1185">Reference proteome</keyword>
<evidence type="ECO:0000256" key="1">
    <source>
        <dbReference type="ARBA" id="ARBA00001933"/>
    </source>
</evidence>
<keyword evidence="8" id="KW-0808">Transferase</keyword>
<accession>A0A517RML6</accession>
<dbReference type="KEGG" id="gaz:Pan241w_52220"/>